<organism evidence="1 2">
    <name type="scientific">Orientia chuto str. Dubai</name>
    <dbReference type="NCBI Taxonomy" id="1359168"/>
    <lineage>
        <taxon>Bacteria</taxon>
        <taxon>Pseudomonadati</taxon>
        <taxon>Pseudomonadota</taxon>
        <taxon>Alphaproteobacteria</taxon>
        <taxon>Rickettsiales</taxon>
        <taxon>Rickettsiaceae</taxon>
        <taxon>Rickettsieae</taxon>
        <taxon>Orientia</taxon>
    </lineage>
</organism>
<dbReference type="Proteomes" id="UP000033616">
    <property type="component" value="Unassembled WGS sequence"/>
</dbReference>
<dbReference type="AlphaFoldDB" id="A0A0F3MH94"/>
<proteinExistence type="predicted"/>
<dbReference type="RefSeq" id="WP_045797554.1">
    <property type="nucleotide sequence ID" value="NZ_LANP01000028.1"/>
</dbReference>
<dbReference type="OrthoDB" id="569821at2"/>
<protein>
    <submittedName>
        <fullName evidence="1">Alpha/beta hydrolase family protein</fullName>
    </submittedName>
</protein>
<dbReference type="InterPro" id="IPR029058">
    <property type="entry name" value="AB_hydrolase_fold"/>
</dbReference>
<comment type="caution">
    <text evidence="1">The sequence shown here is derived from an EMBL/GenBank/DDBJ whole genome shotgun (WGS) entry which is preliminary data.</text>
</comment>
<gene>
    <name evidence="1" type="ORF">OCHUTO_0981</name>
</gene>
<dbReference type="Gene3D" id="3.40.50.1820">
    <property type="entry name" value="alpha/beta hydrolase"/>
    <property type="match status" value="1"/>
</dbReference>
<evidence type="ECO:0000313" key="2">
    <source>
        <dbReference type="Proteomes" id="UP000033616"/>
    </source>
</evidence>
<evidence type="ECO:0000313" key="1">
    <source>
        <dbReference type="EMBL" id="KJV55110.1"/>
    </source>
</evidence>
<accession>A0A0F3MH94</accession>
<keyword evidence="1" id="KW-0378">Hydrolase</keyword>
<keyword evidence="2" id="KW-1185">Reference proteome</keyword>
<dbReference type="SUPFAM" id="SSF53474">
    <property type="entry name" value="alpha/beta-Hydrolases"/>
    <property type="match status" value="1"/>
</dbReference>
<dbReference type="PATRIC" id="fig|1359168.3.peg.703"/>
<reference evidence="1 2" key="1">
    <citation type="submission" date="2015-02" db="EMBL/GenBank/DDBJ databases">
        <title>Genome Sequencing of Rickettsiales.</title>
        <authorList>
            <person name="Daugherty S.C."/>
            <person name="Su Q."/>
            <person name="Abolude K."/>
            <person name="Beier-Sexton M."/>
            <person name="Carlyon J.A."/>
            <person name="Carter R."/>
            <person name="Day N.P."/>
            <person name="Dumler S.J."/>
            <person name="Dyachenko V."/>
            <person name="Godinez A."/>
            <person name="Kurtti T.J."/>
            <person name="Lichay M."/>
            <person name="Mullins K.E."/>
            <person name="Ott S."/>
            <person name="Pappas-Brown V."/>
            <person name="Paris D.H."/>
            <person name="Patel P."/>
            <person name="Richards A.L."/>
            <person name="Sadzewicz L."/>
            <person name="Sears K."/>
            <person name="Seidman D."/>
            <person name="Sengamalay N."/>
            <person name="Stenos J."/>
            <person name="Tallon L.J."/>
            <person name="Vincent G."/>
            <person name="Fraser C.M."/>
            <person name="Munderloh U."/>
            <person name="Dunning-Hotopp J.C."/>
        </authorList>
    </citation>
    <scope>NUCLEOTIDE SEQUENCE [LARGE SCALE GENOMIC DNA]</scope>
    <source>
        <strain evidence="1 2">Fuller</strain>
    </source>
</reference>
<sequence length="260" mass="29125">MTGTLDDGNLCGTKVLGHAIPSALMIQDRKFPIVISLPSRGGEHQKETIPYEALASHVYIVITMDQPYVANFVKFPDGAKINLTSKDVWNLLRDRDYRYAYDDEIIASAIKDIDFVFEHFQDFGNISSAFDTKNIILMGHSIGANIAQIKGFGDKRIKVIVDIDSKITERAVFSRISVHSSPDDKPVLFIRGMLQYQEDVGDQLTKISNGTIWASKVQHSAFSDDAYFATKIPNYGMSFFQGLIYGFSKKVLIFLPQIQA</sequence>
<dbReference type="GO" id="GO:0016787">
    <property type="term" value="F:hydrolase activity"/>
    <property type="evidence" value="ECO:0007669"/>
    <property type="project" value="UniProtKB-KW"/>
</dbReference>
<dbReference type="STRING" id="1359168.OCHUTO_0981"/>
<name>A0A0F3MH94_9RICK</name>
<dbReference type="EMBL" id="LANP01000028">
    <property type="protein sequence ID" value="KJV55110.1"/>
    <property type="molecule type" value="Genomic_DNA"/>
</dbReference>